<dbReference type="Gene3D" id="3.30.2400.10">
    <property type="entry name" value="Major capsid protein gp5"/>
    <property type="match status" value="1"/>
</dbReference>
<dbReference type="EMBL" id="CP060016">
    <property type="protein sequence ID" value="UNB99374.1"/>
    <property type="molecule type" value="Genomic_DNA"/>
</dbReference>
<dbReference type="RefSeq" id="WP_077738654.1">
    <property type="nucleotide sequence ID" value="NZ_AP022579.1"/>
</dbReference>
<comment type="subcellular location">
    <subcellularLocation>
        <location evidence="1">Virion</location>
    </subcellularLocation>
</comment>
<dbReference type="NCBIfam" id="TIGR01554">
    <property type="entry name" value="major_cap_HK97"/>
    <property type="match status" value="1"/>
</dbReference>
<name>A0AAX2ZVK1_9MYCO</name>
<dbReference type="Pfam" id="PF05065">
    <property type="entry name" value="Phage_capsid"/>
    <property type="match status" value="1"/>
</dbReference>
<dbReference type="AlphaFoldDB" id="A0AAX2ZVK1"/>
<reference evidence="4 6" key="3">
    <citation type="journal article" date="2022" name="BMC Genomics">
        <title>Comparative genome analysis of mycobacteria focusing on tRNA and non-coding RNA.</title>
        <authorList>
            <person name="Behra P.R.K."/>
            <person name="Pettersson B.M.F."/>
            <person name="Ramesh M."/>
            <person name="Das S."/>
            <person name="Dasgupta S."/>
            <person name="Kirsebom L.A."/>
        </authorList>
    </citation>
    <scope>NUCLEOTIDE SEQUENCE [LARGE SCALE GENOMIC DNA]</scope>
    <source>
        <strain evidence="4 6">DSM 44677</strain>
    </source>
</reference>
<dbReference type="EMBL" id="AP022579">
    <property type="protein sequence ID" value="BBX89010.1"/>
    <property type="molecule type" value="Genomic_DNA"/>
</dbReference>
<protein>
    <submittedName>
        <fullName evidence="4">Phage major capsid protein</fullName>
    </submittedName>
</protein>
<feature type="domain" description="Phage capsid-like C-terminal" evidence="2">
    <location>
        <begin position="121"/>
        <end position="379"/>
    </location>
</feature>
<reference evidence="3" key="2">
    <citation type="submission" date="2020-02" db="EMBL/GenBank/DDBJ databases">
        <authorList>
            <person name="Matsumoto Y."/>
            <person name="Kinjo T."/>
            <person name="Motooka D."/>
            <person name="Nabeya D."/>
            <person name="Jung N."/>
            <person name="Uechi K."/>
            <person name="Horii T."/>
            <person name="Iida T."/>
            <person name="Fujita J."/>
            <person name="Nakamura S."/>
        </authorList>
    </citation>
    <scope>NUCLEOTIDE SEQUENCE</scope>
    <source>
        <strain evidence="3">JCM 15653</strain>
    </source>
</reference>
<organism evidence="4 6">
    <name type="scientific">Mycolicibacterium boenickei</name>
    <dbReference type="NCBI Taxonomy" id="146017"/>
    <lineage>
        <taxon>Bacteria</taxon>
        <taxon>Bacillati</taxon>
        <taxon>Actinomycetota</taxon>
        <taxon>Actinomycetes</taxon>
        <taxon>Mycobacteriales</taxon>
        <taxon>Mycobacteriaceae</taxon>
        <taxon>Mycolicibacterium</taxon>
    </lineage>
</organism>
<dbReference type="SUPFAM" id="SSF56563">
    <property type="entry name" value="Major capsid protein gp5"/>
    <property type="match status" value="1"/>
</dbReference>
<accession>A0AAX2ZVK1</accession>
<dbReference type="Proteomes" id="UP001162885">
    <property type="component" value="Chromosome"/>
</dbReference>
<evidence type="ECO:0000313" key="6">
    <source>
        <dbReference type="Proteomes" id="UP001162885"/>
    </source>
</evidence>
<evidence type="ECO:0000313" key="3">
    <source>
        <dbReference type="EMBL" id="BBX89010.1"/>
    </source>
</evidence>
<dbReference type="InterPro" id="IPR024455">
    <property type="entry name" value="Phage_capsid"/>
</dbReference>
<proteinExistence type="predicted"/>
<evidence type="ECO:0000256" key="1">
    <source>
        <dbReference type="ARBA" id="ARBA00004328"/>
    </source>
</evidence>
<reference evidence="3 5" key="1">
    <citation type="journal article" date="2019" name="Emerg. Microbes Infect.">
        <title>Comprehensive subspecies identification of 175 nontuberculous mycobacteria species based on 7547 genomic profiles.</title>
        <authorList>
            <person name="Matsumoto Y."/>
            <person name="Kinjo T."/>
            <person name="Motooka D."/>
            <person name="Nabeya D."/>
            <person name="Jung N."/>
            <person name="Uechi K."/>
            <person name="Horii T."/>
            <person name="Iida T."/>
            <person name="Fujita J."/>
            <person name="Nakamura S."/>
        </authorList>
    </citation>
    <scope>NUCLEOTIDE SEQUENCE [LARGE SCALE GENOMIC DNA]</scope>
    <source>
        <strain evidence="3 5">JCM 15653</strain>
    </source>
</reference>
<evidence type="ECO:0000313" key="4">
    <source>
        <dbReference type="EMBL" id="UNB99374.1"/>
    </source>
</evidence>
<dbReference type="Proteomes" id="UP000466683">
    <property type="component" value="Chromosome"/>
</dbReference>
<sequence length="384" mass="41236">MDVRERRNLLVKEARTIAEKARAEGRDMLTADEQREIETRITEVKSLNGILADEARSKSILGQLDAMASGGPSPQPGGGGELAPVLGALEPGKMLSFGAKMAEVAAAKVMPAGQKALATSGNILVGQEFSPSPITMEKPANTLLAALPVRQHSTPSWKYLRQSARTNNADVVADGATKPTSVYSVVEVENSLVIIAHLSEGVPRYWFFDNTSMQQFLSNELAYGIGLKVEAKALADINATVGIQTQAYSSSVLETLRKSVTKLEVLGYVPAWFLIHPTDWEALELTLLTQEALDYRSLPFDPVARRLFGVPVIVSTAQAVGVSHTVAKGVVELDTDTAGVLLQWSETSNADDFAKNLVRARMEGRFATTVYSPLGVVKGDLTAA</sequence>
<evidence type="ECO:0000313" key="5">
    <source>
        <dbReference type="Proteomes" id="UP000466683"/>
    </source>
</evidence>
<keyword evidence="5" id="KW-1185">Reference proteome</keyword>
<evidence type="ECO:0000259" key="2">
    <source>
        <dbReference type="Pfam" id="PF05065"/>
    </source>
</evidence>
<gene>
    <name evidence="4" type="ORF">H5U98_28580</name>
    <name evidence="3" type="ORF">MBOE_06590</name>
</gene>
<dbReference type="InterPro" id="IPR054612">
    <property type="entry name" value="Phage_capsid-like_C"/>
</dbReference>
<dbReference type="Gene3D" id="3.30.2320.10">
    <property type="entry name" value="hypothetical protein PF0899 domain"/>
    <property type="match status" value="1"/>
</dbReference>